<evidence type="ECO:0000256" key="5">
    <source>
        <dbReference type="ARBA" id="ARBA00023163"/>
    </source>
</evidence>
<dbReference type="InterPro" id="IPR016032">
    <property type="entry name" value="Sig_transdc_resp-reg_C-effctor"/>
</dbReference>
<keyword evidence="2" id="KW-0902">Two-component regulatory system</keyword>
<feature type="DNA-binding region" description="OmpR/PhoB-type" evidence="7">
    <location>
        <begin position="126"/>
        <end position="224"/>
    </location>
</feature>
<dbReference type="SUPFAM" id="SSF52172">
    <property type="entry name" value="CheY-like"/>
    <property type="match status" value="1"/>
</dbReference>
<dbReference type="GO" id="GO:0005829">
    <property type="term" value="C:cytosol"/>
    <property type="evidence" value="ECO:0007669"/>
    <property type="project" value="TreeGrafter"/>
</dbReference>
<evidence type="ECO:0000313" key="11">
    <source>
        <dbReference type="Proteomes" id="UP000256373"/>
    </source>
</evidence>
<organism evidence="10 11">
    <name type="scientific">Dyadobacter luteus</name>
    <dbReference type="NCBI Taxonomy" id="2259619"/>
    <lineage>
        <taxon>Bacteria</taxon>
        <taxon>Pseudomonadati</taxon>
        <taxon>Bacteroidota</taxon>
        <taxon>Cytophagia</taxon>
        <taxon>Cytophagales</taxon>
        <taxon>Spirosomataceae</taxon>
        <taxon>Dyadobacter</taxon>
    </lineage>
</organism>
<name>A0A3D8Y9U6_9BACT</name>
<feature type="domain" description="OmpR/PhoB-type" evidence="9">
    <location>
        <begin position="126"/>
        <end position="224"/>
    </location>
</feature>
<dbReference type="Proteomes" id="UP000256373">
    <property type="component" value="Unassembled WGS sequence"/>
</dbReference>
<evidence type="ECO:0000256" key="1">
    <source>
        <dbReference type="ARBA" id="ARBA00022553"/>
    </source>
</evidence>
<evidence type="ECO:0000256" key="7">
    <source>
        <dbReference type="PROSITE-ProRule" id="PRU01091"/>
    </source>
</evidence>
<dbReference type="PANTHER" id="PTHR48111">
    <property type="entry name" value="REGULATOR OF RPOS"/>
    <property type="match status" value="1"/>
</dbReference>
<dbReference type="CDD" id="cd00383">
    <property type="entry name" value="trans_reg_C"/>
    <property type="match status" value="1"/>
</dbReference>
<reference evidence="10 11" key="1">
    <citation type="submission" date="2018-07" db="EMBL/GenBank/DDBJ databases">
        <title>Dyadobacter roseus sp. nov., isolated from rose rhizosphere soil.</title>
        <authorList>
            <person name="Chen L."/>
        </authorList>
    </citation>
    <scope>NUCLEOTIDE SEQUENCE [LARGE SCALE GENOMIC DNA]</scope>
    <source>
        <strain evidence="10 11">RS19</strain>
    </source>
</reference>
<dbReference type="Gene3D" id="3.40.50.2300">
    <property type="match status" value="1"/>
</dbReference>
<feature type="domain" description="Response regulatory" evidence="8">
    <location>
        <begin position="2"/>
        <end position="116"/>
    </location>
</feature>
<dbReference type="FunFam" id="1.10.10.10:FF:000005">
    <property type="entry name" value="Two-component system response regulator"/>
    <property type="match status" value="1"/>
</dbReference>
<comment type="caution">
    <text evidence="10">The sequence shown here is derived from an EMBL/GenBank/DDBJ whole genome shotgun (WGS) entry which is preliminary data.</text>
</comment>
<dbReference type="PROSITE" id="PS50110">
    <property type="entry name" value="RESPONSE_REGULATORY"/>
    <property type="match status" value="1"/>
</dbReference>
<proteinExistence type="predicted"/>
<keyword evidence="4 7" id="KW-0238">DNA-binding</keyword>
<keyword evidence="11" id="KW-1185">Reference proteome</keyword>
<evidence type="ECO:0000259" key="9">
    <source>
        <dbReference type="PROSITE" id="PS51755"/>
    </source>
</evidence>
<dbReference type="EMBL" id="QNUL01000014">
    <property type="protein sequence ID" value="REA59702.1"/>
    <property type="molecule type" value="Genomic_DNA"/>
</dbReference>
<dbReference type="InterPro" id="IPR039420">
    <property type="entry name" value="WalR-like"/>
</dbReference>
<dbReference type="GO" id="GO:0006355">
    <property type="term" value="P:regulation of DNA-templated transcription"/>
    <property type="evidence" value="ECO:0007669"/>
    <property type="project" value="InterPro"/>
</dbReference>
<dbReference type="InterPro" id="IPR011006">
    <property type="entry name" value="CheY-like_superfamily"/>
</dbReference>
<dbReference type="PANTHER" id="PTHR48111:SF22">
    <property type="entry name" value="REGULATOR OF RPOS"/>
    <property type="match status" value="1"/>
</dbReference>
<dbReference type="OrthoDB" id="5343479at2"/>
<dbReference type="Pfam" id="PF00072">
    <property type="entry name" value="Response_reg"/>
    <property type="match status" value="1"/>
</dbReference>
<dbReference type="RefSeq" id="WP_115832118.1">
    <property type="nucleotide sequence ID" value="NZ_QNUL01000014.1"/>
</dbReference>
<dbReference type="SUPFAM" id="SSF46894">
    <property type="entry name" value="C-terminal effector domain of the bipartite response regulators"/>
    <property type="match status" value="1"/>
</dbReference>
<dbReference type="InterPro" id="IPR001867">
    <property type="entry name" value="OmpR/PhoB-type_DNA-bd"/>
</dbReference>
<dbReference type="PROSITE" id="PS51755">
    <property type="entry name" value="OMPR_PHOB"/>
    <property type="match status" value="1"/>
</dbReference>
<keyword evidence="3" id="KW-0805">Transcription regulation</keyword>
<protein>
    <submittedName>
        <fullName evidence="10">DNA-binding response regulator</fullName>
    </submittedName>
</protein>
<evidence type="ECO:0000259" key="8">
    <source>
        <dbReference type="PROSITE" id="PS50110"/>
    </source>
</evidence>
<evidence type="ECO:0000256" key="4">
    <source>
        <dbReference type="ARBA" id="ARBA00023125"/>
    </source>
</evidence>
<dbReference type="GO" id="GO:0000976">
    <property type="term" value="F:transcription cis-regulatory region binding"/>
    <property type="evidence" value="ECO:0007669"/>
    <property type="project" value="TreeGrafter"/>
</dbReference>
<keyword evidence="5" id="KW-0804">Transcription</keyword>
<dbReference type="InterPro" id="IPR001789">
    <property type="entry name" value="Sig_transdc_resp-reg_receiver"/>
</dbReference>
<evidence type="ECO:0000256" key="3">
    <source>
        <dbReference type="ARBA" id="ARBA00023015"/>
    </source>
</evidence>
<dbReference type="SMART" id="SM00862">
    <property type="entry name" value="Trans_reg_C"/>
    <property type="match status" value="1"/>
</dbReference>
<keyword evidence="1 6" id="KW-0597">Phosphoprotein</keyword>
<dbReference type="Pfam" id="PF00486">
    <property type="entry name" value="Trans_reg_C"/>
    <property type="match status" value="1"/>
</dbReference>
<dbReference type="GO" id="GO:0000156">
    <property type="term" value="F:phosphorelay response regulator activity"/>
    <property type="evidence" value="ECO:0007669"/>
    <property type="project" value="TreeGrafter"/>
</dbReference>
<evidence type="ECO:0000256" key="2">
    <source>
        <dbReference type="ARBA" id="ARBA00023012"/>
    </source>
</evidence>
<dbReference type="SMART" id="SM00448">
    <property type="entry name" value="REC"/>
    <property type="match status" value="1"/>
</dbReference>
<dbReference type="InterPro" id="IPR036388">
    <property type="entry name" value="WH-like_DNA-bd_sf"/>
</dbReference>
<feature type="modified residue" description="4-aspartylphosphate" evidence="6">
    <location>
        <position position="51"/>
    </location>
</feature>
<evidence type="ECO:0000313" key="10">
    <source>
        <dbReference type="EMBL" id="REA59702.1"/>
    </source>
</evidence>
<accession>A0A3D8Y9U6</accession>
<dbReference type="GO" id="GO:0032993">
    <property type="term" value="C:protein-DNA complex"/>
    <property type="evidence" value="ECO:0007669"/>
    <property type="project" value="TreeGrafter"/>
</dbReference>
<evidence type="ECO:0000256" key="6">
    <source>
        <dbReference type="PROSITE-ProRule" id="PRU00169"/>
    </source>
</evidence>
<dbReference type="Gene3D" id="1.10.10.10">
    <property type="entry name" value="Winged helix-like DNA-binding domain superfamily/Winged helix DNA-binding domain"/>
    <property type="match status" value="1"/>
</dbReference>
<gene>
    <name evidence="10" type="ORF">DSL64_17005</name>
</gene>
<sequence>MKLLLIEDEPKTVQSLRQGLEEDGYEVDIAYDGLIGKQLAKNNTYQLIISDIIIPGINGIELCREIRNSGDATPILMLTALGTTDDKVTGLDAGADDYLVKPFEFKELLARVRALTKRGAGILHTAQTLKFADVEVSLDAKTVHRAGNKINLTAREFNLLVYLIRNQGRVVSKVEIAEQVWDIGFDTGTNIIEVYVNYLRKKLDKDYPVKLIHTQFGMGYVLKVED</sequence>
<dbReference type="AlphaFoldDB" id="A0A3D8Y9U6"/>
<dbReference type="Gene3D" id="6.10.250.690">
    <property type="match status" value="1"/>
</dbReference>